<accession>A6UU48</accession>
<dbReference type="Pfam" id="PF00924">
    <property type="entry name" value="MS_channel_2nd"/>
    <property type="match status" value="1"/>
</dbReference>
<dbReference type="KEGG" id="mae:Maeo_0434"/>
<dbReference type="SUPFAM" id="SSF82861">
    <property type="entry name" value="Mechanosensitive channel protein MscS (YggB), transmembrane region"/>
    <property type="match status" value="1"/>
</dbReference>
<evidence type="ECO:0000259" key="8">
    <source>
        <dbReference type="Pfam" id="PF00924"/>
    </source>
</evidence>
<keyword evidence="5 7" id="KW-1133">Transmembrane helix</keyword>
<keyword evidence="6 7" id="KW-0472">Membrane</keyword>
<dbReference type="PANTHER" id="PTHR30221">
    <property type="entry name" value="SMALL-CONDUCTANCE MECHANOSENSITIVE CHANNEL"/>
    <property type="match status" value="1"/>
</dbReference>
<dbReference type="GO" id="GO:0008381">
    <property type="term" value="F:mechanosensitive monoatomic ion channel activity"/>
    <property type="evidence" value="ECO:0007669"/>
    <property type="project" value="InterPro"/>
</dbReference>
<feature type="transmembrane region" description="Helical" evidence="7">
    <location>
        <begin position="103"/>
        <end position="122"/>
    </location>
</feature>
<evidence type="ECO:0000256" key="4">
    <source>
        <dbReference type="ARBA" id="ARBA00022692"/>
    </source>
</evidence>
<dbReference type="InterPro" id="IPR006685">
    <property type="entry name" value="MscS_channel_2nd"/>
</dbReference>
<reference evidence="9" key="1">
    <citation type="submission" date="2007-06" db="EMBL/GenBank/DDBJ databases">
        <title>Complete sequence of Methanococcus aeolicus Nankai-3.</title>
        <authorList>
            <consortium name="US DOE Joint Genome Institute"/>
            <person name="Copeland A."/>
            <person name="Lucas S."/>
            <person name="Lapidus A."/>
            <person name="Barry K."/>
            <person name="Glavina del Rio T."/>
            <person name="Dalin E."/>
            <person name="Tice H."/>
            <person name="Pitluck S."/>
            <person name="Chain P."/>
            <person name="Malfatti S."/>
            <person name="Shin M."/>
            <person name="Vergez L."/>
            <person name="Schmutz J."/>
            <person name="Larimer F."/>
            <person name="Land M."/>
            <person name="Hauser L."/>
            <person name="Kyrpides N."/>
            <person name="Lykidis A."/>
            <person name="Sieprawska-Lupa M."/>
            <person name="Whitman W.B."/>
            <person name="Richardson P."/>
        </authorList>
    </citation>
    <scope>NUCLEOTIDE SEQUENCE [LARGE SCALE GENOMIC DNA]</scope>
    <source>
        <strain evidence="9">Nankai-3</strain>
    </source>
</reference>
<evidence type="ECO:0000256" key="6">
    <source>
        <dbReference type="ARBA" id="ARBA00023136"/>
    </source>
</evidence>
<proteinExistence type="inferred from homology"/>
<dbReference type="Gene3D" id="2.30.30.60">
    <property type="match status" value="1"/>
</dbReference>
<evidence type="ECO:0000256" key="2">
    <source>
        <dbReference type="ARBA" id="ARBA00008017"/>
    </source>
</evidence>
<feature type="transmembrane region" description="Helical" evidence="7">
    <location>
        <begin position="39"/>
        <end position="57"/>
    </location>
</feature>
<evidence type="ECO:0000313" key="10">
    <source>
        <dbReference type="Proteomes" id="UP000001106"/>
    </source>
</evidence>
<evidence type="ECO:0000256" key="1">
    <source>
        <dbReference type="ARBA" id="ARBA00004651"/>
    </source>
</evidence>
<dbReference type="Gene3D" id="1.10.287.1260">
    <property type="match status" value="1"/>
</dbReference>
<dbReference type="InterPro" id="IPR010920">
    <property type="entry name" value="LSM_dom_sf"/>
</dbReference>
<dbReference type="InterPro" id="IPR011014">
    <property type="entry name" value="MscS_channel_TM-2"/>
</dbReference>
<dbReference type="Proteomes" id="UP000001106">
    <property type="component" value="Chromosome"/>
</dbReference>
<gene>
    <name evidence="9" type="ordered locus">Maeo_0434</name>
</gene>
<dbReference type="InterPro" id="IPR023408">
    <property type="entry name" value="MscS_beta-dom_sf"/>
</dbReference>
<evidence type="ECO:0000256" key="3">
    <source>
        <dbReference type="ARBA" id="ARBA00022475"/>
    </source>
</evidence>
<evidence type="ECO:0000256" key="5">
    <source>
        <dbReference type="ARBA" id="ARBA00022989"/>
    </source>
</evidence>
<dbReference type="OrthoDB" id="11475at2157"/>
<dbReference type="GO" id="GO:0005886">
    <property type="term" value="C:plasma membrane"/>
    <property type="evidence" value="ECO:0007669"/>
    <property type="project" value="UniProtKB-SubCell"/>
</dbReference>
<dbReference type="PANTHER" id="PTHR30221:SF1">
    <property type="entry name" value="SMALL-CONDUCTANCE MECHANOSENSITIVE CHANNEL"/>
    <property type="match status" value="1"/>
</dbReference>
<dbReference type="GeneID" id="5327542"/>
<feature type="domain" description="Mechanosensitive ion channel MscS" evidence="8">
    <location>
        <begin position="125"/>
        <end position="196"/>
    </location>
</feature>
<feature type="transmembrane region" description="Helical" evidence="7">
    <location>
        <begin position="12"/>
        <end position="33"/>
    </location>
</feature>
<evidence type="ECO:0000313" key="9">
    <source>
        <dbReference type="EMBL" id="ABR56020.1"/>
    </source>
</evidence>
<dbReference type="STRING" id="419665.Maeo_0434"/>
<dbReference type="EMBL" id="CP000743">
    <property type="protein sequence ID" value="ABR56020.1"/>
    <property type="molecule type" value="Genomic_DNA"/>
</dbReference>
<protein>
    <submittedName>
        <fullName evidence="9">MscS Mechanosensitive ion channel</fullName>
    </submittedName>
</protein>
<dbReference type="SUPFAM" id="SSF50182">
    <property type="entry name" value="Sm-like ribonucleoproteins"/>
    <property type="match status" value="1"/>
</dbReference>
<dbReference type="HOGENOM" id="CLU_066007_1_0_2"/>
<name>A6UU48_META3</name>
<comment type="similarity">
    <text evidence="2">Belongs to the MscS (TC 1.A.23) family.</text>
</comment>
<evidence type="ECO:0000256" key="7">
    <source>
        <dbReference type="SAM" id="Phobius"/>
    </source>
</evidence>
<keyword evidence="4 7" id="KW-0812">Transmembrane</keyword>
<comment type="subcellular location">
    <subcellularLocation>
        <location evidence="1">Cell membrane</location>
        <topology evidence="1">Multi-pass membrane protein</topology>
    </subcellularLocation>
</comment>
<keyword evidence="10" id="KW-1185">Reference proteome</keyword>
<dbReference type="SUPFAM" id="SSF82689">
    <property type="entry name" value="Mechanosensitive channel protein MscS (YggB), C-terminal domain"/>
    <property type="match status" value="1"/>
</dbReference>
<dbReference type="InterPro" id="IPR011066">
    <property type="entry name" value="MscS_channel_C_sf"/>
</dbReference>
<sequence length="333" mass="38518">MDNKLKLKFLMKIFALIIIAYFLGTYLNIYSYLLNLEKYYSNILVLIILFIGTMIFLDISLELLRRFFEKKGELRDYPVVGSVFKYITWFTTILVAVSILYQGLGSLIMSLGLIGAGITFALQRPIMNFAGWVNIVVTRPFKINDRINIKGVGMGDVYKIDTMHIYLSEVDMEPSGRNLVIPNAFVLTNAIINYTKGSHYIWDSVEIAITYESNWKKAEKLVFEAADGIVGEDMRRLAKIWESRPRQFAKNKTNPKPMIRISLFENGIKIKVRYLVNSLEWALIKTQITQRILEKIGPEPDVNIAYPHMEIIYDEKNNLYKKLENISKKNNNI</sequence>
<feature type="transmembrane region" description="Helical" evidence="7">
    <location>
        <begin position="77"/>
        <end position="97"/>
    </location>
</feature>
<keyword evidence="3" id="KW-1003">Cell membrane</keyword>
<dbReference type="Gene3D" id="3.30.70.100">
    <property type="match status" value="1"/>
</dbReference>
<dbReference type="eggNOG" id="arCOG01569">
    <property type="taxonomic scope" value="Archaea"/>
</dbReference>
<dbReference type="RefSeq" id="WP_011973152.1">
    <property type="nucleotide sequence ID" value="NC_009635.1"/>
</dbReference>
<organism evidence="9 10">
    <name type="scientific">Methanococcus aeolicus (strain ATCC BAA-1280 / DSM 17508 / OCM 812 / Nankai-3)</name>
    <dbReference type="NCBI Taxonomy" id="419665"/>
    <lineage>
        <taxon>Archaea</taxon>
        <taxon>Methanobacteriati</taxon>
        <taxon>Methanobacteriota</taxon>
        <taxon>Methanomada group</taxon>
        <taxon>Methanococci</taxon>
        <taxon>Methanococcales</taxon>
        <taxon>Methanococcaceae</taxon>
        <taxon>Methanococcus</taxon>
    </lineage>
</organism>
<dbReference type="AlphaFoldDB" id="A6UU48"/>
<dbReference type="InterPro" id="IPR045275">
    <property type="entry name" value="MscS_archaea/bacteria_type"/>
</dbReference>